<feature type="transmembrane region" description="Helical" evidence="1">
    <location>
        <begin position="104"/>
        <end position="124"/>
    </location>
</feature>
<keyword evidence="1" id="KW-0812">Transmembrane</keyword>
<sequence length="138" mass="16035">MHSLHSMNINHTYRPWPIHYSSHQFSFLTTSTCRFFIELVTDLICQYPLLQSRRQYLCHDHGRLWQRPTTKFSLTYSIAVCLPLLSTAPFMGELNRWLRDIEGHPLLTVLPVVLYAINTSNIVTSSLRTIMTPRLSSA</sequence>
<proteinExistence type="predicted"/>
<dbReference type="GeneID" id="54403111"/>
<keyword evidence="3" id="KW-1185">Reference proteome</keyword>
<keyword evidence="1" id="KW-0472">Membrane</keyword>
<accession>A0A6A6AG81</accession>
<evidence type="ECO:0000313" key="2">
    <source>
        <dbReference type="EMBL" id="KAF2130048.1"/>
    </source>
</evidence>
<dbReference type="Proteomes" id="UP000799771">
    <property type="component" value="Unassembled WGS sequence"/>
</dbReference>
<gene>
    <name evidence="2" type="ORF">P153DRAFT_229831</name>
</gene>
<dbReference type="EMBL" id="ML977505">
    <property type="protein sequence ID" value="KAF2130048.1"/>
    <property type="molecule type" value="Genomic_DNA"/>
</dbReference>
<name>A0A6A6AG81_9PLEO</name>
<keyword evidence="1" id="KW-1133">Transmembrane helix</keyword>
<dbReference type="RefSeq" id="XP_033524435.1">
    <property type="nucleotide sequence ID" value="XM_033662679.1"/>
</dbReference>
<dbReference type="AlphaFoldDB" id="A0A6A6AG81"/>
<protein>
    <submittedName>
        <fullName evidence="2">Uncharacterized protein</fullName>
    </submittedName>
</protein>
<feature type="transmembrane region" description="Helical" evidence="1">
    <location>
        <begin position="73"/>
        <end position="92"/>
    </location>
</feature>
<evidence type="ECO:0000313" key="3">
    <source>
        <dbReference type="Proteomes" id="UP000799771"/>
    </source>
</evidence>
<evidence type="ECO:0000256" key="1">
    <source>
        <dbReference type="SAM" id="Phobius"/>
    </source>
</evidence>
<organism evidence="2 3">
    <name type="scientific">Dothidotthia symphoricarpi CBS 119687</name>
    <dbReference type="NCBI Taxonomy" id="1392245"/>
    <lineage>
        <taxon>Eukaryota</taxon>
        <taxon>Fungi</taxon>
        <taxon>Dikarya</taxon>
        <taxon>Ascomycota</taxon>
        <taxon>Pezizomycotina</taxon>
        <taxon>Dothideomycetes</taxon>
        <taxon>Pleosporomycetidae</taxon>
        <taxon>Pleosporales</taxon>
        <taxon>Dothidotthiaceae</taxon>
        <taxon>Dothidotthia</taxon>
    </lineage>
</organism>
<reference evidence="2" key="1">
    <citation type="journal article" date="2020" name="Stud. Mycol.">
        <title>101 Dothideomycetes genomes: a test case for predicting lifestyles and emergence of pathogens.</title>
        <authorList>
            <person name="Haridas S."/>
            <person name="Albert R."/>
            <person name="Binder M."/>
            <person name="Bloem J."/>
            <person name="Labutti K."/>
            <person name="Salamov A."/>
            <person name="Andreopoulos B."/>
            <person name="Baker S."/>
            <person name="Barry K."/>
            <person name="Bills G."/>
            <person name="Bluhm B."/>
            <person name="Cannon C."/>
            <person name="Castanera R."/>
            <person name="Culley D."/>
            <person name="Daum C."/>
            <person name="Ezra D."/>
            <person name="Gonzalez J."/>
            <person name="Henrissat B."/>
            <person name="Kuo A."/>
            <person name="Liang C."/>
            <person name="Lipzen A."/>
            <person name="Lutzoni F."/>
            <person name="Magnuson J."/>
            <person name="Mondo S."/>
            <person name="Nolan M."/>
            <person name="Ohm R."/>
            <person name="Pangilinan J."/>
            <person name="Park H.-J."/>
            <person name="Ramirez L."/>
            <person name="Alfaro M."/>
            <person name="Sun H."/>
            <person name="Tritt A."/>
            <person name="Yoshinaga Y."/>
            <person name="Zwiers L.-H."/>
            <person name="Turgeon B."/>
            <person name="Goodwin S."/>
            <person name="Spatafora J."/>
            <person name="Crous P."/>
            <person name="Grigoriev I."/>
        </authorList>
    </citation>
    <scope>NUCLEOTIDE SEQUENCE</scope>
    <source>
        <strain evidence="2">CBS 119687</strain>
    </source>
</reference>